<proteinExistence type="predicted"/>
<gene>
    <name evidence="1" type="ORF">FH972_010445</name>
</gene>
<organism evidence="1 2">
    <name type="scientific">Carpinus fangiana</name>
    <dbReference type="NCBI Taxonomy" id="176857"/>
    <lineage>
        <taxon>Eukaryota</taxon>
        <taxon>Viridiplantae</taxon>
        <taxon>Streptophyta</taxon>
        <taxon>Embryophyta</taxon>
        <taxon>Tracheophyta</taxon>
        <taxon>Spermatophyta</taxon>
        <taxon>Magnoliopsida</taxon>
        <taxon>eudicotyledons</taxon>
        <taxon>Gunneridae</taxon>
        <taxon>Pentapetalae</taxon>
        <taxon>rosids</taxon>
        <taxon>fabids</taxon>
        <taxon>Fagales</taxon>
        <taxon>Betulaceae</taxon>
        <taxon>Carpinus</taxon>
    </lineage>
</organism>
<dbReference type="EMBL" id="CM017324">
    <property type="protein sequence ID" value="KAE8037892.1"/>
    <property type="molecule type" value="Genomic_DNA"/>
</dbReference>
<sequence length="122" mass="13787">MVVTARTQEGLEEWGYVEVRPVKYSNILTSTWLQKADLLFVAEEHQNSTYDEVVVKKPTTGTGIIFDPSSLGSIVVSRRLDLSLFLSSNKTQAKSLLPCSLFMAKERQKPAMEEMVLQKYIT</sequence>
<dbReference type="Proteomes" id="UP000327013">
    <property type="component" value="Chromosome 4"/>
</dbReference>
<reference evidence="1 2" key="1">
    <citation type="submission" date="2019-06" db="EMBL/GenBank/DDBJ databases">
        <title>A chromosomal-level reference genome of Carpinus fangiana (Coryloideae, Betulaceae).</title>
        <authorList>
            <person name="Yang X."/>
            <person name="Wang Z."/>
            <person name="Zhang L."/>
            <person name="Hao G."/>
            <person name="Liu J."/>
            <person name="Yang Y."/>
        </authorList>
    </citation>
    <scope>NUCLEOTIDE SEQUENCE [LARGE SCALE GENOMIC DNA]</scope>
    <source>
        <strain evidence="1">Cfa_2016G</strain>
        <tissue evidence="1">Leaf</tissue>
    </source>
</reference>
<name>A0A660KND2_9ROSI</name>
<accession>A0A660KND2</accession>
<protein>
    <submittedName>
        <fullName evidence="1">Uncharacterized protein</fullName>
    </submittedName>
</protein>
<keyword evidence="2" id="KW-1185">Reference proteome</keyword>
<evidence type="ECO:0000313" key="2">
    <source>
        <dbReference type="Proteomes" id="UP000327013"/>
    </source>
</evidence>
<evidence type="ECO:0000313" key="1">
    <source>
        <dbReference type="EMBL" id="KAE8037892.1"/>
    </source>
</evidence>
<dbReference type="AlphaFoldDB" id="A0A660KND2"/>